<sequence>MASPPVSHAAAYFSNLLGDAAAGRGRPADPEAEAELRRRPAPETIASDQPPPQDRNAPCQVLVEFKRKRILQFESPYYVAPGEYVVVGGDRGEDIGLVTHSWAGKDLPENKSWAEGVGKVLRVASVLEVTQLQGVQTELESRAVEVAQEKVQEHALPMRIVDAEYQFDRRKLTFYYQSQHRLDFRVLVRDLYKTFRARIWMEPDLSA</sequence>
<dbReference type="Pfam" id="PF04468">
    <property type="entry name" value="PSP1"/>
    <property type="match status" value="1"/>
</dbReference>
<evidence type="ECO:0000313" key="4">
    <source>
        <dbReference type="Proteomes" id="UP000015354"/>
    </source>
</evidence>
<evidence type="ECO:0000313" key="3">
    <source>
        <dbReference type="EMBL" id="EPY31710.1"/>
    </source>
</evidence>
<organism evidence="3 4">
    <name type="scientific">Strigomonas culicis</name>
    <dbReference type="NCBI Taxonomy" id="28005"/>
    <lineage>
        <taxon>Eukaryota</taxon>
        <taxon>Discoba</taxon>
        <taxon>Euglenozoa</taxon>
        <taxon>Kinetoplastea</taxon>
        <taxon>Metakinetoplastina</taxon>
        <taxon>Trypanosomatida</taxon>
        <taxon>Trypanosomatidae</taxon>
        <taxon>Strigomonadinae</taxon>
        <taxon>Strigomonas</taxon>
    </lineage>
</organism>
<dbReference type="AlphaFoldDB" id="S9W6Z8"/>
<dbReference type="Proteomes" id="UP000015354">
    <property type="component" value="Unassembled WGS sequence"/>
</dbReference>
<dbReference type="NCBIfam" id="NF041131">
    <property type="entry name" value="RicT_YaaT_fam"/>
    <property type="match status" value="1"/>
</dbReference>
<dbReference type="InterPro" id="IPR007557">
    <property type="entry name" value="PSP1_C"/>
</dbReference>
<dbReference type="PANTHER" id="PTHR43830">
    <property type="entry name" value="PROTEIN PSP1"/>
    <property type="match status" value="1"/>
</dbReference>
<dbReference type="EMBL" id="ATMH01003315">
    <property type="protein sequence ID" value="EPY31710.1"/>
    <property type="molecule type" value="Genomic_DNA"/>
</dbReference>
<dbReference type="PROSITE" id="PS51411">
    <property type="entry name" value="PSP1_C"/>
    <property type="match status" value="1"/>
</dbReference>
<keyword evidence="4" id="KW-1185">Reference proteome</keyword>
<dbReference type="OrthoDB" id="243127at2759"/>
<dbReference type="PANTHER" id="PTHR43830:SF3">
    <property type="entry name" value="PROTEIN PSP1"/>
    <property type="match status" value="1"/>
</dbReference>
<evidence type="ECO:0000256" key="1">
    <source>
        <dbReference type="SAM" id="MobiDB-lite"/>
    </source>
</evidence>
<dbReference type="GO" id="GO:0005737">
    <property type="term" value="C:cytoplasm"/>
    <property type="evidence" value="ECO:0007669"/>
    <property type="project" value="TreeGrafter"/>
</dbReference>
<feature type="region of interest" description="Disordered" evidence="1">
    <location>
        <begin position="20"/>
        <end position="56"/>
    </location>
</feature>
<name>S9W6Z8_9TRYP</name>
<feature type="domain" description="PSP1 C-terminal" evidence="2">
    <location>
        <begin position="118"/>
        <end position="204"/>
    </location>
</feature>
<protein>
    <recommendedName>
        <fullName evidence="2">PSP1 C-terminal domain-containing protein</fullName>
    </recommendedName>
</protein>
<reference evidence="3 4" key="1">
    <citation type="journal article" date="2013" name="PLoS ONE">
        <title>Predicting the Proteins of Angomonas deanei, Strigomonas culicis and Their Respective Endosymbionts Reveals New Aspects of the Trypanosomatidae Family.</title>
        <authorList>
            <person name="Motta M.C."/>
            <person name="Martins A.C."/>
            <person name="de Souza S.S."/>
            <person name="Catta-Preta C.M."/>
            <person name="Silva R."/>
            <person name="Klein C.C."/>
            <person name="de Almeida L.G."/>
            <person name="de Lima Cunha O."/>
            <person name="Ciapina L.P."/>
            <person name="Brocchi M."/>
            <person name="Colabardini A.C."/>
            <person name="de Araujo Lima B."/>
            <person name="Machado C.R."/>
            <person name="de Almeida Soares C.M."/>
            <person name="Probst C.M."/>
            <person name="de Menezes C.B."/>
            <person name="Thompson C.E."/>
            <person name="Bartholomeu D.C."/>
            <person name="Gradia D.F."/>
            <person name="Pavoni D.P."/>
            <person name="Grisard E.C."/>
            <person name="Fantinatti-Garboggini F."/>
            <person name="Marchini F.K."/>
            <person name="Rodrigues-Luiz G.F."/>
            <person name="Wagner G."/>
            <person name="Goldman G.H."/>
            <person name="Fietto J.L."/>
            <person name="Elias M.C."/>
            <person name="Goldman M.H."/>
            <person name="Sagot M.F."/>
            <person name="Pereira M."/>
            <person name="Stoco P.H."/>
            <person name="de Mendonca-Neto R.P."/>
            <person name="Teixeira S.M."/>
            <person name="Maciel T.E."/>
            <person name="de Oliveira Mendes T.A."/>
            <person name="Urmenyi T.P."/>
            <person name="de Souza W."/>
            <person name="Schenkman S."/>
            <person name="de Vasconcelos A.T."/>
        </authorList>
    </citation>
    <scope>NUCLEOTIDE SEQUENCE [LARGE SCALE GENOMIC DNA]</scope>
</reference>
<comment type="caution">
    <text evidence="3">The sequence shown here is derived from an EMBL/GenBank/DDBJ whole genome shotgun (WGS) entry which is preliminary data.</text>
</comment>
<evidence type="ECO:0000259" key="2">
    <source>
        <dbReference type="PROSITE" id="PS51411"/>
    </source>
</evidence>
<gene>
    <name evidence="3" type="ORF">STCU_03315</name>
</gene>
<accession>S9W6Z8</accession>
<dbReference type="InterPro" id="IPR047767">
    <property type="entry name" value="PSP1-like"/>
</dbReference>
<feature type="compositionally biased region" description="Basic and acidic residues" evidence="1">
    <location>
        <begin position="26"/>
        <end position="41"/>
    </location>
</feature>
<proteinExistence type="predicted"/>